<sequence>MHSNNVAMMCADAIDSKERFRRHPFTTTYNGHSEDAFYNSDNDHPLIRIVNDYKKDVHPYMMDAVCQLVKFNKENKQNLATGIILAKGVIITPKHFVNNRKNRYFLKGYKTSPNLVRDIPLPQLNMRTKVKVLHRNKVKQWEVSSIGPLVPTGSRYNPTDTNASVDTSQSDIGWMEFEPEDNNPYYPEVEQYLVPSDIQVQDGDFLMLVGYPANVTKKTLAERYKGFGTVPSKAELQTIFKFGEKNISFGYATACNNNIITGHLDSHPGMSGGMTLLLKHGQAHYVGMYCGAPATGTISRDFGCTIMSVYHPAFCAVYATAVLPRIKNGSKWMERVLPYLKAHENLLAKFDVTVSQYEK</sequence>
<proteinExistence type="predicted"/>
<dbReference type="Proteomes" id="UP001431209">
    <property type="component" value="Unassembled WGS sequence"/>
</dbReference>
<name>A0AAW2YUK2_9EUKA</name>
<organism evidence="1 2">
    <name type="scientific">Acrasis kona</name>
    <dbReference type="NCBI Taxonomy" id="1008807"/>
    <lineage>
        <taxon>Eukaryota</taxon>
        <taxon>Discoba</taxon>
        <taxon>Heterolobosea</taxon>
        <taxon>Tetramitia</taxon>
        <taxon>Eutetramitia</taxon>
        <taxon>Acrasidae</taxon>
        <taxon>Acrasis</taxon>
    </lineage>
</organism>
<evidence type="ECO:0000313" key="2">
    <source>
        <dbReference type="Proteomes" id="UP001431209"/>
    </source>
</evidence>
<evidence type="ECO:0008006" key="3">
    <source>
        <dbReference type="Google" id="ProtNLM"/>
    </source>
</evidence>
<dbReference type="EMBL" id="JAOPGA020000666">
    <property type="protein sequence ID" value="KAL0480533.1"/>
    <property type="molecule type" value="Genomic_DNA"/>
</dbReference>
<evidence type="ECO:0000313" key="1">
    <source>
        <dbReference type="EMBL" id="KAL0480533.1"/>
    </source>
</evidence>
<keyword evidence="2" id="KW-1185">Reference proteome</keyword>
<reference evidence="1 2" key="1">
    <citation type="submission" date="2024-03" db="EMBL/GenBank/DDBJ databases">
        <title>The Acrasis kona genome and developmental transcriptomes reveal deep origins of eukaryotic multicellular pathways.</title>
        <authorList>
            <person name="Sheikh S."/>
            <person name="Fu C.-J."/>
            <person name="Brown M.W."/>
            <person name="Baldauf S.L."/>
        </authorList>
    </citation>
    <scope>NUCLEOTIDE SEQUENCE [LARGE SCALE GENOMIC DNA]</scope>
    <source>
        <strain evidence="1 2">ATCC MYA-3509</strain>
    </source>
</reference>
<protein>
    <recommendedName>
        <fullName evidence="3">Serine protease</fullName>
    </recommendedName>
</protein>
<accession>A0AAW2YUK2</accession>
<dbReference type="AlphaFoldDB" id="A0AAW2YUK2"/>
<dbReference type="InterPro" id="IPR009003">
    <property type="entry name" value="Peptidase_S1_PA"/>
</dbReference>
<dbReference type="SUPFAM" id="SSF50494">
    <property type="entry name" value="Trypsin-like serine proteases"/>
    <property type="match status" value="1"/>
</dbReference>
<gene>
    <name evidence="1" type="ORF">AKO1_002407</name>
</gene>
<comment type="caution">
    <text evidence="1">The sequence shown here is derived from an EMBL/GenBank/DDBJ whole genome shotgun (WGS) entry which is preliminary data.</text>
</comment>